<reference evidence="2" key="1">
    <citation type="submission" date="2018-01" db="EMBL/GenBank/DDBJ databases">
        <title>An insight into the sialome of Amazonian anophelines.</title>
        <authorList>
            <person name="Ribeiro J.M."/>
            <person name="Scarpassa V."/>
            <person name="Calvo E."/>
        </authorList>
    </citation>
    <scope>NUCLEOTIDE SEQUENCE</scope>
</reference>
<evidence type="ECO:0000313" key="2">
    <source>
        <dbReference type="EMBL" id="MBW76499.1"/>
    </source>
</evidence>
<protein>
    <submittedName>
        <fullName evidence="2">Putative secreted protein</fullName>
    </submittedName>
</protein>
<sequence length="74" mass="8627">MTIFFSCFSLLYVFFVIVRMFVLLAVSHSSSSFLFIRKLVNILSLYHITKRGKSIISFNSHFHGFGRFYSSYAV</sequence>
<evidence type="ECO:0000256" key="1">
    <source>
        <dbReference type="SAM" id="Phobius"/>
    </source>
</evidence>
<organism evidence="2">
    <name type="scientific">Anopheles darlingi</name>
    <name type="common">Mosquito</name>
    <dbReference type="NCBI Taxonomy" id="43151"/>
    <lineage>
        <taxon>Eukaryota</taxon>
        <taxon>Metazoa</taxon>
        <taxon>Ecdysozoa</taxon>
        <taxon>Arthropoda</taxon>
        <taxon>Hexapoda</taxon>
        <taxon>Insecta</taxon>
        <taxon>Pterygota</taxon>
        <taxon>Neoptera</taxon>
        <taxon>Endopterygota</taxon>
        <taxon>Diptera</taxon>
        <taxon>Nematocera</taxon>
        <taxon>Culicoidea</taxon>
        <taxon>Culicidae</taxon>
        <taxon>Anophelinae</taxon>
        <taxon>Anopheles</taxon>
    </lineage>
</organism>
<dbReference type="EMBL" id="GGFL01012321">
    <property type="protein sequence ID" value="MBW76499.1"/>
    <property type="molecule type" value="Transcribed_RNA"/>
</dbReference>
<feature type="transmembrane region" description="Helical" evidence="1">
    <location>
        <begin position="12"/>
        <end position="36"/>
    </location>
</feature>
<keyword evidence="1" id="KW-1133">Transmembrane helix</keyword>
<dbReference type="AlphaFoldDB" id="A0A2M4DG80"/>
<proteinExistence type="predicted"/>
<name>A0A2M4DG80_ANODA</name>
<keyword evidence="1" id="KW-0472">Membrane</keyword>
<keyword evidence="1" id="KW-0812">Transmembrane</keyword>
<accession>A0A2M4DG80</accession>